<dbReference type="AlphaFoldDB" id="A0A0N7J778"/>
<dbReference type="PANTHER" id="PTHR30273:SF2">
    <property type="entry name" value="PROTEIN FECR"/>
    <property type="match status" value="1"/>
</dbReference>
<keyword evidence="1" id="KW-0812">Transmembrane</keyword>
<evidence type="ECO:0000256" key="1">
    <source>
        <dbReference type="SAM" id="Phobius"/>
    </source>
</evidence>
<proteinExistence type="predicted"/>
<evidence type="ECO:0000313" key="4">
    <source>
        <dbReference type="EMBL" id="ALK84410.1"/>
    </source>
</evidence>
<dbReference type="InterPro" id="IPR006860">
    <property type="entry name" value="FecR"/>
</dbReference>
<dbReference type="Pfam" id="PF16344">
    <property type="entry name" value="FecR_C"/>
    <property type="match status" value="1"/>
</dbReference>
<dbReference type="PATRIC" id="fig|821.40.peg.2159"/>
<reference evidence="4 5" key="2">
    <citation type="journal article" date="2016" name="Genome Biol. Evol.">
        <title>Extensive mobilome-driven genome diversification in mouse gut-associated Bacteroides vulgatus mpk.</title>
        <authorList>
            <person name="Lange A."/>
            <person name="Beier S."/>
            <person name="Steimle A."/>
            <person name="Autenrieth I.B."/>
            <person name="Huson D.H."/>
            <person name="Frick J.S."/>
        </authorList>
    </citation>
    <scope>NUCLEOTIDE SEQUENCE [LARGE SCALE GENOMIC DNA]</scope>
    <source>
        <strain evidence="5">mpk</strain>
    </source>
</reference>
<dbReference type="FunFam" id="2.60.120.1440:FF:000001">
    <property type="entry name" value="Putative anti-sigma factor"/>
    <property type="match status" value="1"/>
</dbReference>
<dbReference type="Proteomes" id="UP000061587">
    <property type="component" value="Chromosome"/>
</dbReference>
<evidence type="ECO:0000259" key="2">
    <source>
        <dbReference type="Pfam" id="PF04773"/>
    </source>
</evidence>
<dbReference type="Pfam" id="PF04773">
    <property type="entry name" value="FecR"/>
    <property type="match status" value="1"/>
</dbReference>
<keyword evidence="1" id="KW-0472">Membrane</keyword>
<feature type="domain" description="FecR protein" evidence="2">
    <location>
        <begin position="109"/>
        <end position="203"/>
    </location>
</feature>
<evidence type="ECO:0000259" key="3">
    <source>
        <dbReference type="Pfam" id="PF16344"/>
    </source>
</evidence>
<dbReference type="PIRSF" id="PIRSF018266">
    <property type="entry name" value="FecR"/>
    <property type="match status" value="1"/>
</dbReference>
<name>A0A0N7J778_PHOVU</name>
<dbReference type="InterPro" id="IPR032508">
    <property type="entry name" value="FecR_C"/>
</dbReference>
<dbReference type="Gene3D" id="3.55.50.30">
    <property type="match status" value="1"/>
</dbReference>
<feature type="transmembrane region" description="Helical" evidence="1">
    <location>
        <begin position="76"/>
        <end position="94"/>
    </location>
</feature>
<dbReference type="EMBL" id="CP013020">
    <property type="protein sequence ID" value="ALK84410.1"/>
    <property type="molecule type" value="Genomic_DNA"/>
</dbReference>
<dbReference type="InterPro" id="IPR012373">
    <property type="entry name" value="Ferrdict_sens_TM"/>
</dbReference>
<accession>A0A0N7J778</accession>
<gene>
    <name evidence="4" type="ORF">BvMPK_1808</name>
</gene>
<evidence type="ECO:0000313" key="5">
    <source>
        <dbReference type="Proteomes" id="UP000061587"/>
    </source>
</evidence>
<feature type="domain" description="Protein FecR C-terminal" evidence="3">
    <location>
        <begin position="250"/>
        <end position="321"/>
    </location>
</feature>
<protein>
    <submittedName>
        <fullName evidence="4">Anti-FecI Sigma Factor FecR</fullName>
    </submittedName>
</protein>
<sequence>MFPAILFYIQNAERMKTELLHKYFRGETTEKEENQIVEWVESSVENKEHFLKERMLFDVTLFSDGSNIQRKPKGHLYLYPLIAIAAMLAIVFVMDLPHMHKPKQQLSQTIRIPAGQRAQMDLPDGSVVWLNSQTTLTYDEDFGKKDRKVTLDGEAYFEVAHNKEIPFYVQTENIKVQVTGTKFDVCSYKGSNSFIARLIEGSINLLTNNAKEEKPITSLTKGKYFSMENGKYKTGEMSSNNALAWMQGIYYFDDVPFKELLDKIALYYNYKITVKNPKILENYRCTGKFKDLDGIEHILKVIQKDHPFKYNIDNEHNKITIE</sequence>
<keyword evidence="1" id="KW-1133">Transmembrane helix</keyword>
<organism evidence="4 5">
    <name type="scientific">Phocaeicola vulgatus</name>
    <name type="common">Bacteroides vulgatus</name>
    <dbReference type="NCBI Taxonomy" id="821"/>
    <lineage>
        <taxon>Bacteria</taxon>
        <taxon>Pseudomonadati</taxon>
        <taxon>Bacteroidota</taxon>
        <taxon>Bacteroidia</taxon>
        <taxon>Bacteroidales</taxon>
        <taxon>Bacteroidaceae</taxon>
        <taxon>Phocaeicola</taxon>
    </lineage>
</organism>
<dbReference type="Gene3D" id="2.60.120.1440">
    <property type="match status" value="1"/>
</dbReference>
<reference evidence="5" key="1">
    <citation type="submission" date="2015-10" db="EMBL/GenBank/DDBJ databases">
        <title>Extensive mobilome-driven genome diversification in gut-associated Bacteroides vulgatus mpk.</title>
        <authorList>
            <person name="Beier S."/>
            <person name="Lange A."/>
            <person name="Huson D.H."/>
            <person name="Frick J.-S."/>
            <person name="Autenrieth I.B."/>
        </authorList>
    </citation>
    <scope>NUCLEOTIDE SEQUENCE [LARGE SCALE GENOMIC DNA]</scope>
    <source>
        <strain evidence="5">mpk</strain>
    </source>
</reference>
<dbReference type="PANTHER" id="PTHR30273">
    <property type="entry name" value="PERIPLASMIC SIGNAL SENSOR AND SIGMA FACTOR ACTIVATOR FECR-RELATED"/>
    <property type="match status" value="1"/>
</dbReference>
<dbReference type="GO" id="GO:0016989">
    <property type="term" value="F:sigma factor antagonist activity"/>
    <property type="evidence" value="ECO:0007669"/>
    <property type="project" value="TreeGrafter"/>
</dbReference>